<name>A0ABZ0B029_9BURK</name>
<accession>A0ABZ0B029</accession>
<dbReference type="RefSeq" id="WP_313867585.1">
    <property type="nucleotide sequence ID" value="NZ_CP132507.1"/>
</dbReference>
<sequence length="301" mass="33852">MPLLNSGTLVRAGGVVRRWCAIICLLAAGLTLTGCGAVRLAYNNAPDLTYWWLDGFLDLDSTQSVRLRSDLNALQAWHRKEELPAVAEMLKNLQAASPQPVAGDQVCQLSRYLEGRFQAVLDRATPTAIALGPTLSNAQLDHLARSWDKRNAEWREEWLDGSPQERLSRRLKTTIERAEGFYGRLTDVQKALIRSQLESSPFDAAIQYKEVLRRQKDALQTLRALKAGAPSEIHVQAEMRALLLRSLQSPDTTFVQYTERVRSHFCESAAELHNATSPAQRTKLQQTLQGYENDVRALMQR</sequence>
<dbReference type="EMBL" id="CP132507">
    <property type="protein sequence ID" value="WNO04756.1"/>
    <property type="molecule type" value="Genomic_DNA"/>
</dbReference>
<keyword evidence="1" id="KW-0449">Lipoprotein</keyword>
<evidence type="ECO:0000313" key="1">
    <source>
        <dbReference type="EMBL" id="WNO04756.1"/>
    </source>
</evidence>
<dbReference type="Proteomes" id="UP001302257">
    <property type="component" value="Chromosome"/>
</dbReference>
<keyword evidence="2" id="KW-1185">Reference proteome</keyword>
<evidence type="ECO:0000313" key="2">
    <source>
        <dbReference type="Proteomes" id="UP001302257"/>
    </source>
</evidence>
<gene>
    <name evidence="1" type="ORF">RAN89_17990</name>
</gene>
<proteinExistence type="predicted"/>
<organism evidence="1 2">
    <name type="scientific">Rhodoferax mekongensis</name>
    <dbReference type="NCBI Taxonomy" id="3068341"/>
    <lineage>
        <taxon>Bacteria</taxon>
        <taxon>Pseudomonadati</taxon>
        <taxon>Pseudomonadota</taxon>
        <taxon>Betaproteobacteria</taxon>
        <taxon>Burkholderiales</taxon>
        <taxon>Comamonadaceae</taxon>
        <taxon>Rhodoferax</taxon>
    </lineage>
</organism>
<protein>
    <submittedName>
        <fullName evidence="1">DUF6279 family lipoprotein</fullName>
    </submittedName>
</protein>
<reference evidence="1 2" key="1">
    <citation type="submission" date="2023-08" db="EMBL/GenBank/DDBJ databases">
        <title>Rhodoferax potami sp. nov. and Rhodoferax mekongensis sp. nov., isolated from the Mekong River in Thailand.</title>
        <authorList>
            <person name="Kitikhun S."/>
            <person name="Charoenyingcharoen P."/>
            <person name="Siriarchawattana P."/>
            <person name="Likhitrattanapisal S."/>
            <person name="Nilsakha T."/>
            <person name="Chanpet A."/>
            <person name="Rattanawaree P."/>
            <person name="Ingsriswang S."/>
        </authorList>
    </citation>
    <scope>NUCLEOTIDE SEQUENCE [LARGE SCALE GENOMIC DNA]</scope>
    <source>
        <strain evidence="1 2">TBRC 17307</strain>
    </source>
</reference>
<dbReference type="Pfam" id="PF19795">
    <property type="entry name" value="DUF6279"/>
    <property type="match status" value="1"/>
</dbReference>